<protein>
    <recommendedName>
        <fullName evidence="4">Membrane or secreted protein</fullName>
    </recommendedName>
</protein>
<sequence length="70" mass="7356">MSSAIATVIIAIIILGLALLGLAAGLILSGKPIKRGSCGYDPNKKDSKKCDDSSMNCDLCGRKDNEDDEQ</sequence>
<keyword evidence="3" id="KW-1185">Reference proteome</keyword>
<reference evidence="2 3" key="1">
    <citation type="submission" date="2021-02" db="EMBL/GenBank/DDBJ databases">
        <title>Activity-based single-cell genomes from oceanic crustal fluid captures similar information to metagenomic and metatranscriptomic surveys with orders of magnitude less sampling.</title>
        <authorList>
            <person name="D'Angelo T.S."/>
            <person name="Orcutt B.N."/>
        </authorList>
    </citation>
    <scope>NUCLEOTIDE SEQUENCE [LARGE SCALE GENOMIC DNA]</scope>
    <source>
        <strain evidence="2">AH-315-G07</strain>
    </source>
</reference>
<keyword evidence="1" id="KW-1133">Transmembrane helix</keyword>
<dbReference type="Proteomes" id="UP000722121">
    <property type="component" value="Unassembled WGS sequence"/>
</dbReference>
<keyword evidence="1" id="KW-0472">Membrane</keyword>
<feature type="transmembrane region" description="Helical" evidence="1">
    <location>
        <begin position="6"/>
        <end position="28"/>
    </location>
</feature>
<comment type="caution">
    <text evidence="2">The sequence shown here is derived from an EMBL/GenBank/DDBJ whole genome shotgun (WGS) entry which is preliminary data.</text>
</comment>
<evidence type="ECO:0000313" key="2">
    <source>
        <dbReference type="EMBL" id="MBN4067441.1"/>
    </source>
</evidence>
<evidence type="ECO:0000313" key="3">
    <source>
        <dbReference type="Proteomes" id="UP000722121"/>
    </source>
</evidence>
<organism evidence="2 3">
    <name type="scientific">Simkania negevensis</name>
    <dbReference type="NCBI Taxonomy" id="83561"/>
    <lineage>
        <taxon>Bacteria</taxon>
        <taxon>Pseudomonadati</taxon>
        <taxon>Chlamydiota</taxon>
        <taxon>Chlamydiia</taxon>
        <taxon>Parachlamydiales</taxon>
        <taxon>Simkaniaceae</taxon>
        <taxon>Simkania</taxon>
    </lineage>
</organism>
<accession>A0ABS3ASZ2</accession>
<name>A0ABS3ASZ2_9BACT</name>
<keyword evidence="1" id="KW-0812">Transmembrane</keyword>
<evidence type="ECO:0000256" key="1">
    <source>
        <dbReference type="SAM" id="Phobius"/>
    </source>
</evidence>
<dbReference type="EMBL" id="JAFITR010000145">
    <property type="protein sequence ID" value="MBN4067441.1"/>
    <property type="molecule type" value="Genomic_DNA"/>
</dbReference>
<evidence type="ECO:0008006" key="4">
    <source>
        <dbReference type="Google" id="ProtNLM"/>
    </source>
</evidence>
<gene>
    <name evidence="2" type="ORF">JYU14_05095</name>
</gene>
<proteinExistence type="predicted"/>